<reference evidence="1 2" key="1">
    <citation type="submission" date="2021-09" db="EMBL/GenBank/DDBJ databases">
        <title>Genomic insights and catalytic innovation underlie evolution of tropane alkaloids biosynthesis.</title>
        <authorList>
            <person name="Wang Y.-J."/>
            <person name="Tian T."/>
            <person name="Huang J.-P."/>
            <person name="Huang S.-X."/>
        </authorList>
    </citation>
    <scope>NUCLEOTIDE SEQUENCE [LARGE SCALE GENOMIC DNA]</scope>
    <source>
        <strain evidence="1">KIB-2018</strain>
        <tissue evidence="1">Leaf</tissue>
    </source>
</reference>
<organism evidence="1 2">
    <name type="scientific">Erythroxylum novogranatense</name>
    <dbReference type="NCBI Taxonomy" id="1862640"/>
    <lineage>
        <taxon>Eukaryota</taxon>
        <taxon>Viridiplantae</taxon>
        <taxon>Streptophyta</taxon>
        <taxon>Embryophyta</taxon>
        <taxon>Tracheophyta</taxon>
        <taxon>Spermatophyta</taxon>
        <taxon>Magnoliopsida</taxon>
        <taxon>eudicotyledons</taxon>
        <taxon>Gunneridae</taxon>
        <taxon>Pentapetalae</taxon>
        <taxon>rosids</taxon>
        <taxon>fabids</taxon>
        <taxon>Malpighiales</taxon>
        <taxon>Erythroxylaceae</taxon>
        <taxon>Erythroxylum</taxon>
    </lineage>
</organism>
<accession>A0AAV8SZH6</accession>
<protein>
    <submittedName>
        <fullName evidence="1">Uncharacterized protein</fullName>
    </submittedName>
</protein>
<name>A0AAV8SZH6_9ROSI</name>
<keyword evidence="2" id="KW-1185">Reference proteome</keyword>
<evidence type="ECO:0000313" key="1">
    <source>
        <dbReference type="EMBL" id="KAJ8759455.1"/>
    </source>
</evidence>
<evidence type="ECO:0000313" key="2">
    <source>
        <dbReference type="Proteomes" id="UP001159364"/>
    </source>
</evidence>
<proteinExistence type="predicted"/>
<dbReference type="AlphaFoldDB" id="A0AAV8SZH6"/>
<sequence>MYGGLDEDEDDKDDGLVGLVSDEGKMDRRSLIWCRFHYYISYAPWKDTTSQPPPPPPLTPPPQDPLLMFAPSHIPSTSLHPPGVDHQPQVMSAFDWVSVLSDQAASTRPVMDGALVMNPNDKVTTEEDIVKAHRDSTTKVEKVRAKSCEEQ</sequence>
<dbReference type="Proteomes" id="UP001159364">
    <property type="component" value="Linkage Group LG07"/>
</dbReference>
<dbReference type="EMBL" id="JAIWQS010000007">
    <property type="protein sequence ID" value="KAJ8759455.1"/>
    <property type="molecule type" value="Genomic_DNA"/>
</dbReference>
<gene>
    <name evidence="1" type="ORF">K2173_006997</name>
</gene>
<comment type="caution">
    <text evidence="1">The sequence shown here is derived from an EMBL/GenBank/DDBJ whole genome shotgun (WGS) entry which is preliminary data.</text>
</comment>